<evidence type="ECO:0000313" key="3">
    <source>
        <dbReference type="EMBL" id="MFC4630168.1"/>
    </source>
</evidence>
<keyword evidence="4" id="KW-1185">Reference proteome</keyword>
<reference evidence="4" key="1">
    <citation type="journal article" date="2019" name="Int. J. Syst. Evol. Microbiol.">
        <title>The Global Catalogue of Microorganisms (GCM) 10K type strain sequencing project: providing services to taxonomists for standard genome sequencing and annotation.</title>
        <authorList>
            <consortium name="The Broad Institute Genomics Platform"/>
            <consortium name="The Broad Institute Genome Sequencing Center for Infectious Disease"/>
            <person name="Wu L."/>
            <person name="Ma J."/>
        </authorList>
    </citation>
    <scope>NUCLEOTIDE SEQUENCE [LARGE SCALE GENOMIC DNA]</scope>
    <source>
        <strain evidence="4">CCUG 42722</strain>
    </source>
</reference>
<evidence type="ECO:0000259" key="2">
    <source>
        <dbReference type="Pfam" id="PF00561"/>
    </source>
</evidence>
<name>A0ABV9HKU2_9MICO</name>
<evidence type="ECO:0000313" key="4">
    <source>
        <dbReference type="Proteomes" id="UP001596011"/>
    </source>
</evidence>
<keyword evidence="1 3" id="KW-0378">Hydrolase</keyword>
<sequence>MSNLNVNSPRPNSASWTGMVPVDDTALAVTDSGGPGIPVVYLNGSYASQRHWKRVVADLGSGYRHISFDERARGRSKLSADYSFEACVRDIDAVLAARGVESALLVGWSYGALLAVHWANRHPERTLGVVGVDGPFPAGWTDEAGHEEIRRVFRRMKPMLPLARRLGMAGRFSAEVHAELAIEAHQLHADLVPILTELPVPVRYVVASGEGLGSRDDLQDQMRKTLDPLLPLNANLQVSAKVSSNHGSILRKDSPAVADAVRELAAAPRARGRLGR</sequence>
<dbReference type="Proteomes" id="UP001596011">
    <property type="component" value="Unassembled WGS sequence"/>
</dbReference>
<dbReference type="EMBL" id="JBHSFI010000005">
    <property type="protein sequence ID" value="MFC4630168.1"/>
    <property type="molecule type" value="Genomic_DNA"/>
</dbReference>
<protein>
    <submittedName>
        <fullName evidence="3">Alpha/beta fold hydrolase</fullName>
    </submittedName>
</protein>
<dbReference type="PANTHER" id="PTHR43798">
    <property type="entry name" value="MONOACYLGLYCEROL LIPASE"/>
    <property type="match status" value="1"/>
</dbReference>
<dbReference type="Pfam" id="PF00561">
    <property type="entry name" value="Abhydrolase_1"/>
    <property type="match status" value="1"/>
</dbReference>
<dbReference type="RefSeq" id="WP_377137612.1">
    <property type="nucleotide sequence ID" value="NZ_JBHSFI010000005.1"/>
</dbReference>
<comment type="caution">
    <text evidence="3">The sequence shown here is derived from an EMBL/GenBank/DDBJ whole genome shotgun (WGS) entry which is preliminary data.</text>
</comment>
<dbReference type="InterPro" id="IPR029058">
    <property type="entry name" value="AB_hydrolase_fold"/>
</dbReference>
<dbReference type="PANTHER" id="PTHR43798:SF31">
    <property type="entry name" value="AB HYDROLASE SUPERFAMILY PROTEIN YCLE"/>
    <property type="match status" value="1"/>
</dbReference>
<proteinExistence type="predicted"/>
<feature type="domain" description="AB hydrolase-1" evidence="2">
    <location>
        <begin position="38"/>
        <end position="137"/>
    </location>
</feature>
<gene>
    <name evidence="3" type="ORF">ACFO6V_18110</name>
</gene>
<dbReference type="Gene3D" id="3.40.50.1820">
    <property type="entry name" value="alpha/beta hydrolase"/>
    <property type="match status" value="1"/>
</dbReference>
<dbReference type="InterPro" id="IPR000073">
    <property type="entry name" value="AB_hydrolase_1"/>
</dbReference>
<dbReference type="SUPFAM" id="SSF53474">
    <property type="entry name" value="alpha/beta-Hydrolases"/>
    <property type="match status" value="1"/>
</dbReference>
<organism evidence="3 4">
    <name type="scientific">Promicromonospora alba</name>
    <dbReference type="NCBI Taxonomy" id="1616110"/>
    <lineage>
        <taxon>Bacteria</taxon>
        <taxon>Bacillati</taxon>
        <taxon>Actinomycetota</taxon>
        <taxon>Actinomycetes</taxon>
        <taxon>Micrococcales</taxon>
        <taxon>Promicromonosporaceae</taxon>
        <taxon>Promicromonospora</taxon>
    </lineage>
</organism>
<evidence type="ECO:0000256" key="1">
    <source>
        <dbReference type="ARBA" id="ARBA00022801"/>
    </source>
</evidence>
<accession>A0ABV9HKU2</accession>
<dbReference type="InterPro" id="IPR050266">
    <property type="entry name" value="AB_hydrolase_sf"/>
</dbReference>
<dbReference type="GO" id="GO:0016787">
    <property type="term" value="F:hydrolase activity"/>
    <property type="evidence" value="ECO:0007669"/>
    <property type="project" value="UniProtKB-KW"/>
</dbReference>